<dbReference type="InterPro" id="IPR005248">
    <property type="entry name" value="NadD/NMNAT"/>
</dbReference>
<gene>
    <name evidence="11 13" type="primary">nadD</name>
    <name evidence="13" type="ORF">INT08_10905</name>
</gene>
<evidence type="ECO:0000256" key="7">
    <source>
        <dbReference type="ARBA" id="ARBA00022741"/>
    </source>
</evidence>
<dbReference type="Pfam" id="PF01467">
    <property type="entry name" value="CTP_transf_like"/>
    <property type="match status" value="1"/>
</dbReference>
<comment type="function">
    <text evidence="1 11">Catalyzes the reversible adenylation of nicotinate mononucleotide (NaMN) to nicotinic acid adenine dinucleotide (NaAD).</text>
</comment>
<evidence type="ECO:0000256" key="5">
    <source>
        <dbReference type="ARBA" id="ARBA00022679"/>
    </source>
</evidence>
<feature type="domain" description="Cytidyltransferase-like" evidence="12">
    <location>
        <begin position="5"/>
        <end position="171"/>
    </location>
</feature>
<organism evidence="13 14">
    <name type="scientific">Prosthecochloris ethylica</name>
    <dbReference type="NCBI Taxonomy" id="2743976"/>
    <lineage>
        <taxon>Bacteria</taxon>
        <taxon>Pseudomonadati</taxon>
        <taxon>Chlorobiota</taxon>
        <taxon>Chlorobiia</taxon>
        <taxon>Chlorobiales</taxon>
        <taxon>Chlorobiaceae</taxon>
        <taxon>Prosthecochloris</taxon>
    </lineage>
</organism>
<keyword evidence="14" id="KW-1185">Reference proteome</keyword>
<sequence>MKIALFGGSFDPPHNAHLALCLLAREILDPDRLIISVSNNPLKERSAAPDAARKAMAELLAAEINRTGSVAEVCGWELEQSGPSYTIDLLRWLLQVYPGADITLLIGEDNFRSFRKWKSWQQLFELCRIVVFRRSSDRDEFDDVWHDSPELKTYRVEFVDFDYDLSSTALRHCLAERRSCSRRLPAPVYSYICEHGLYGEVTSDQ</sequence>
<dbReference type="CDD" id="cd02165">
    <property type="entry name" value="NMNAT"/>
    <property type="match status" value="1"/>
</dbReference>
<dbReference type="GO" id="GO:0016779">
    <property type="term" value="F:nucleotidyltransferase activity"/>
    <property type="evidence" value="ECO:0007669"/>
    <property type="project" value="UniProtKB-KW"/>
</dbReference>
<comment type="pathway">
    <text evidence="2 11">Cofactor biosynthesis; NAD(+) biosynthesis; deamido-NAD(+) from nicotinate D-ribonucleotide: step 1/1.</text>
</comment>
<dbReference type="InterPro" id="IPR004821">
    <property type="entry name" value="Cyt_trans-like"/>
</dbReference>
<dbReference type="RefSeq" id="WP_175187682.1">
    <property type="nucleotide sequence ID" value="NZ_JABVZQ010000015.1"/>
</dbReference>
<comment type="caution">
    <text evidence="13">The sequence shown here is derived from an EMBL/GenBank/DDBJ whole genome shotgun (WGS) entry which is preliminary data.</text>
</comment>
<reference evidence="13 14" key="1">
    <citation type="journal article" date="2020" name="Microorganisms">
        <title>Simultaneous Genome Sequencing of Prosthecochloris ethylica and Desulfuromonas acetoxidans within a Syntrophic Mixture Reveals Unique Pili and Protein Interactions.</title>
        <authorList>
            <person name="Kyndt J.A."/>
            <person name="Van Beeumen J.J."/>
            <person name="Meyer T.E."/>
        </authorList>
    </citation>
    <scope>NUCLEOTIDE SEQUENCE [LARGE SCALE GENOMIC DNA]</scope>
    <source>
        <strain evidence="13 14">N3</strain>
    </source>
</reference>
<evidence type="ECO:0000256" key="3">
    <source>
        <dbReference type="ARBA" id="ARBA00009014"/>
    </source>
</evidence>
<dbReference type="HAMAP" id="MF_00244">
    <property type="entry name" value="NaMN_adenylyltr"/>
    <property type="match status" value="1"/>
</dbReference>
<dbReference type="SUPFAM" id="SSF52374">
    <property type="entry name" value="Nucleotidylyl transferase"/>
    <property type="match status" value="1"/>
</dbReference>
<dbReference type="PANTHER" id="PTHR39321">
    <property type="entry name" value="NICOTINATE-NUCLEOTIDE ADENYLYLTRANSFERASE-RELATED"/>
    <property type="match status" value="1"/>
</dbReference>
<evidence type="ECO:0000313" key="13">
    <source>
        <dbReference type="EMBL" id="MBF0637675.1"/>
    </source>
</evidence>
<evidence type="ECO:0000256" key="11">
    <source>
        <dbReference type="HAMAP-Rule" id="MF_00244"/>
    </source>
</evidence>
<dbReference type="EC" id="2.7.7.18" evidence="11"/>
<evidence type="ECO:0000313" key="14">
    <source>
        <dbReference type="Proteomes" id="UP000619838"/>
    </source>
</evidence>
<dbReference type="Gene3D" id="3.40.50.620">
    <property type="entry name" value="HUPs"/>
    <property type="match status" value="1"/>
</dbReference>
<proteinExistence type="inferred from homology"/>
<dbReference type="Proteomes" id="UP000619838">
    <property type="component" value="Unassembled WGS sequence"/>
</dbReference>
<evidence type="ECO:0000256" key="9">
    <source>
        <dbReference type="ARBA" id="ARBA00023027"/>
    </source>
</evidence>
<comment type="similarity">
    <text evidence="3 11">Belongs to the NadD family.</text>
</comment>
<evidence type="ECO:0000256" key="6">
    <source>
        <dbReference type="ARBA" id="ARBA00022695"/>
    </source>
</evidence>
<dbReference type="NCBIfam" id="TIGR00482">
    <property type="entry name" value="nicotinate (nicotinamide) nucleotide adenylyltransferase"/>
    <property type="match status" value="1"/>
</dbReference>
<name>A0ABR9XVA5_9CHLB</name>
<evidence type="ECO:0000256" key="1">
    <source>
        <dbReference type="ARBA" id="ARBA00002324"/>
    </source>
</evidence>
<keyword evidence="8 11" id="KW-0067">ATP-binding</keyword>
<evidence type="ECO:0000256" key="8">
    <source>
        <dbReference type="ARBA" id="ARBA00022840"/>
    </source>
</evidence>
<keyword evidence="5 11" id="KW-0808">Transferase</keyword>
<dbReference type="PANTHER" id="PTHR39321:SF3">
    <property type="entry name" value="PHOSPHOPANTETHEINE ADENYLYLTRANSFERASE"/>
    <property type="match status" value="1"/>
</dbReference>
<accession>A0ABR9XVA5</accession>
<keyword evidence="9 11" id="KW-0520">NAD</keyword>
<keyword evidence="7 11" id="KW-0547">Nucleotide-binding</keyword>
<evidence type="ECO:0000256" key="2">
    <source>
        <dbReference type="ARBA" id="ARBA00005019"/>
    </source>
</evidence>
<dbReference type="InterPro" id="IPR014729">
    <property type="entry name" value="Rossmann-like_a/b/a_fold"/>
</dbReference>
<keyword evidence="6 11" id="KW-0548">Nucleotidyltransferase</keyword>
<dbReference type="NCBIfam" id="TIGR00125">
    <property type="entry name" value="cyt_tran_rel"/>
    <property type="match status" value="1"/>
</dbReference>
<evidence type="ECO:0000256" key="4">
    <source>
        <dbReference type="ARBA" id="ARBA00022642"/>
    </source>
</evidence>
<evidence type="ECO:0000256" key="10">
    <source>
        <dbReference type="ARBA" id="ARBA00048721"/>
    </source>
</evidence>
<comment type="catalytic activity">
    <reaction evidence="10 11">
        <text>nicotinate beta-D-ribonucleotide + ATP + H(+) = deamido-NAD(+) + diphosphate</text>
        <dbReference type="Rhea" id="RHEA:22860"/>
        <dbReference type="ChEBI" id="CHEBI:15378"/>
        <dbReference type="ChEBI" id="CHEBI:30616"/>
        <dbReference type="ChEBI" id="CHEBI:33019"/>
        <dbReference type="ChEBI" id="CHEBI:57502"/>
        <dbReference type="ChEBI" id="CHEBI:58437"/>
        <dbReference type="EC" id="2.7.7.18"/>
    </reaction>
</comment>
<dbReference type="EMBL" id="JADGII010000040">
    <property type="protein sequence ID" value="MBF0637675.1"/>
    <property type="molecule type" value="Genomic_DNA"/>
</dbReference>
<keyword evidence="4 11" id="KW-0662">Pyridine nucleotide biosynthesis</keyword>
<evidence type="ECO:0000259" key="12">
    <source>
        <dbReference type="Pfam" id="PF01467"/>
    </source>
</evidence>
<protein>
    <recommendedName>
        <fullName evidence="11">Probable nicotinate-nucleotide adenylyltransferase</fullName>
        <ecNumber evidence="11">2.7.7.18</ecNumber>
    </recommendedName>
    <alternativeName>
        <fullName evidence="11">Deamido-NAD(+) diphosphorylase</fullName>
    </alternativeName>
    <alternativeName>
        <fullName evidence="11">Deamido-NAD(+) pyrophosphorylase</fullName>
    </alternativeName>
    <alternativeName>
        <fullName evidence="11">Nicotinate mononucleotide adenylyltransferase</fullName>
        <shortName evidence="11">NaMN adenylyltransferase</shortName>
    </alternativeName>
</protein>